<dbReference type="SUPFAM" id="SSF56317">
    <property type="entry name" value="Carbon-nitrogen hydrolase"/>
    <property type="match status" value="1"/>
</dbReference>
<evidence type="ECO:0000313" key="1">
    <source>
        <dbReference type="EMBL" id="HIR67655.1"/>
    </source>
</evidence>
<dbReference type="GO" id="GO:0016787">
    <property type="term" value="F:hydrolase activity"/>
    <property type="evidence" value="ECO:0007669"/>
    <property type="project" value="UniProtKB-KW"/>
</dbReference>
<evidence type="ECO:0000313" key="2">
    <source>
        <dbReference type="Proteomes" id="UP000823913"/>
    </source>
</evidence>
<dbReference type="Proteomes" id="UP000823913">
    <property type="component" value="Unassembled WGS sequence"/>
</dbReference>
<gene>
    <name evidence="1" type="ORF">IAB94_06390</name>
</gene>
<name>A0A9D1J9N4_9FIRM</name>
<dbReference type="EMBL" id="DVHK01000131">
    <property type="protein sequence ID" value="HIR67655.1"/>
    <property type="molecule type" value="Genomic_DNA"/>
</dbReference>
<organism evidence="1 2">
    <name type="scientific">Candidatus Coproplasma avicola</name>
    <dbReference type="NCBI Taxonomy" id="2840744"/>
    <lineage>
        <taxon>Bacteria</taxon>
        <taxon>Bacillati</taxon>
        <taxon>Bacillota</taxon>
        <taxon>Clostridia</taxon>
        <taxon>Eubacteriales</taxon>
        <taxon>Candidatus Coproplasma</taxon>
    </lineage>
</organism>
<dbReference type="InterPro" id="IPR036526">
    <property type="entry name" value="C-N_Hydrolase_sf"/>
</dbReference>
<sequence>MKICVVPRMSAGDLRQLPECDVALIGFGYIGDVDFDSELSGRSDKFGEFARLTKRSGCAAVCGCRTDSRGLKRKSAAVAEGGKLLGITDMLHVVDGEDLKSGAYLGLYKLGGYKVGLCIENDLHFPENIKSLSLCGCNLLLCLTENVHPISPLLIRAYAYLYGMPVVMCAGGCAYFADVTGAVITSVAPVTLFSVQPRNNYRIVCTRERGAFPNDGADY</sequence>
<comment type="caution">
    <text evidence="1">The sequence shown here is derived from an EMBL/GenBank/DDBJ whole genome shotgun (WGS) entry which is preliminary data.</text>
</comment>
<accession>A0A9D1J9N4</accession>
<reference evidence="1" key="2">
    <citation type="journal article" date="2021" name="PeerJ">
        <title>Extensive microbial diversity within the chicken gut microbiome revealed by metagenomics and culture.</title>
        <authorList>
            <person name="Gilroy R."/>
            <person name="Ravi A."/>
            <person name="Getino M."/>
            <person name="Pursley I."/>
            <person name="Horton D.L."/>
            <person name="Alikhan N.F."/>
            <person name="Baker D."/>
            <person name="Gharbi K."/>
            <person name="Hall N."/>
            <person name="Watson M."/>
            <person name="Adriaenssens E.M."/>
            <person name="Foster-Nyarko E."/>
            <person name="Jarju S."/>
            <person name="Secka A."/>
            <person name="Antonio M."/>
            <person name="Oren A."/>
            <person name="Chaudhuri R.R."/>
            <person name="La Ragione R."/>
            <person name="Hildebrand F."/>
            <person name="Pallen M.J."/>
        </authorList>
    </citation>
    <scope>NUCLEOTIDE SEQUENCE</scope>
    <source>
        <strain evidence="1">ChiW16-3235</strain>
    </source>
</reference>
<keyword evidence="1" id="KW-0378">Hydrolase</keyword>
<dbReference type="AlphaFoldDB" id="A0A9D1J9N4"/>
<dbReference type="Gene3D" id="3.60.110.10">
    <property type="entry name" value="Carbon-nitrogen hydrolase"/>
    <property type="match status" value="1"/>
</dbReference>
<protein>
    <submittedName>
        <fullName evidence="1">Carbon-nitrogen hydrolase family protein</fullName>
    </submittedName>
</protein>
<proteinExistence type="predicted"/>
<reference evidence="1" key="1">
    <citation type="submission" date="2020-10" db="EMBL/GenBank/DDBJ databases">
        <authorList>
            <person name="Gilroy R."/>
        </authorList>
    </citation>
    <scope>NUCLEOTIDE SEQUENCE</scope>
    <source>
        <strain evidence="1">ChiW16-3235</strain>
    </source>
</reference>